<dbReference type="SUPFAM" id="SSF161098">
    <property type="entry name" value="MetI-like"/>
    <property type="match status" value="1"/>
</dbReference>
<evidence type="ECO:0000259" key="8">
    <source>
        <dbReference type="PROSITE" id="PS50928"/>
    </source>
</evidence>
<sequence>MAGKRRTEADDVPYLLPLQLALGAALLGIWELAGANQVSSLASRPSLVLARLWLWITTDLHVHVATTLTEMILGLAIGTTLGVLAGITLGRSPLLSTLLRPLIVAAYSVPLIALVPLIIMFFGIDMLPKIVLISIVVFFLLLFNTFSGVQAIDKDMIASIQIMGSTQREEFQKVIAPAAMAWIIGGVKTALPYALVAATTGEMLASRSGVGFLVMRGAQRFDMPALYAGLLVLMIIGLLISDIATRIEKWMLRWRHAAE</sequence>
<dbReference type="EMBL" id="EU910858">
    <property type="protein sequence ID" value="ACF98193.1"/>
    <property type="molecule type" value="Genomic_DNA"/>
</dbReference>
<protein>
    <submittedName>
        <fullName evidence="9">Putative binding-protein-dependent transport systems inner membrane component</fullName>
    </submittedName>
</protein>
<keyword evidence="5 7" id="KW-1133">Transmembrane helix</keyword>
<reference evidence="9" key="1">
    <citation type="journal article" date="2009" name="Appl. Environ. Microbiol.">
        <title>Characterization of denitrification gene clusters of soil bacteria via a metagenomic approach.</title>
        <authorList>
            <person name="Demaneche S."/>
            <person name="Philippot L."/>
            <person name="David M.M."/>
            <person name="Navarro E."/>
            <person name="Vogel T.M."/>
            <person name="Simonet P."/>
        </authorList>
    </citation>
    <scope>NUCLEOTIDE SEQUENCE</scope>
</reference>
<evidence type="ECO:0000256" key="1">
    <source>
        <dbReference type="ARBA" id="ARBA00004651"/>
    </source>
</evidence>
<dbReference type="AlphaFoldDB" id="B8R937"/>
<comment type="subcellular location">
    <subcellularLocation>
        <location evidence="1 7">Cell membrane</location>
        <topology evidence="1 7">Multi-pass membrane protein</topology>
    </subcellularLocation>
</comment>
<keyword evidence="2 7" id="KW-0813">Transport</keyword>
<evidence type="ECO:0000256" key="5">
    <source>
        <dbReference type="ARBA" id="ARBA00022989"/>
    </source>
</evidence>
<feature type="transmembrane region" description="Helical" evidence="7">
    <location>
        <begin position="102"/>
        <end position="124"/>
    </location>
</feature>
<dbReference type="GO" id="GO:0005886">
    <property type="term" value="C:plasma membrane"/>
    <property type="evidence" value="ECO:0007669"/>
    <property type="project" value="UniProtKB-SubCell"/>
</dbReference>
<dbReference type="InterPro" id="IPR000515">
    <property type="entry name" value="MetI-like"/>
</dbReference>
<comment type="similarity">
    <text evidence="7">Belongs to the binding-protein-dependent transport system permease family.</text>
</comment>
<evidence type="ECO:0000256" key="4">
    <source>
        <dbReference type="ARBA" id="ARBA00022692"/>
    </source>
</evidence>
<feature type="transmembrane region" description="Helical" evidence="7">
    <location>
        <begin position="12"/>
        <end position="30"/>
    </location>
</feature>
<organism evidence="9">
    <name type="scientific">uncultured bacterium 1114</name>
    <dbReference type="NCBI Taxonomy" id="548901"/>
    <lineage>
        <taxon>Bacteria</taxon>
        <taxon>environmental samples</taxon>
    </lineage>
</organism>
<dbReference type="CDD" id="cd06261">
    <property type="entry name" value="TM_PBP2"/>
    <property type="match status" value="1"/>
</dbReference>
<evidence type="ECO:0000256" key="7">
    <source>
        <dbReference type="RuleBase" id="RU363032"/>
    </source>
</evidence>
<dbReference type="GO" id="GO:0055085">
    <property type="term" value="P:transmembrane transport"/>
    <property type="evidence" value="ECO:0007669"/>
    <property type="project" value="InterPro"/>
</dbReference>
<dbReference type="InterPro" id="IPR035906">
    <property type="entry name" value="MetI-like_sf"/>
</dbReference>
<feature type="transmembrane region" description="Helical" evidence="7">
    <location>
        <begin position="130"/>
        <end position="153"/>
    </location>
</feature>
<evidence type="ECO:0000256" key="2">
    <source>
        <dbReference type="ARBA" id="ARBA00022448"/>
    </source>
</evidence>
<dbReference type="PANTHER" id="PTHR30151">
    <property type="entry name" value="ALKANE SULFONATE ABC TRANSPORTER-RELATED, MEMBRANE SUBUNIT"/>
    <property type="match status" value="1"/>
</dbReference>
<feature type="domain" description="ABC transmembrane type-1" evidence="8">
    <location>
        <begin position="64"/>
        <end position="244"/>
    </location>
</feature>
<keyword evidence="6 7" id="KW-0472">Membrane</keyword>
<name>B8R937_9BACT</name>
<feature type="transmembrane region" description="Helical" evidence="7">
    <location>
        <begin position="174"/>
        <end position="195"/>
    </location>
</feature>
<dbReference type="Gene3D" id="1.10.3720.10">
    <property type="entry name" value="MetI-like"/>
    <property type="match status" value="1"/>
</dbReference>
<dbReference type="PANTHER" id="PTHR30151:SF20">
    <property type="entry name" value="ABC TRANSPORTER PERMEASE PROTEIN HI_0355-RELATED"/>
    <property type="match status" value="1"/>
</dbReference>
<feature type="transmembrane region" description="Helical" evidence="7">
    <location>
        <begin position="71"/>
        <end position="90"/>
    </location>
</feature>
<evidence type="ECO:0000256" key="6">
    <source>
        <dbReference type="ARBA" id="ARBA00023136"/>
    </source>
</evidence>
<feature type="transmembrane region" description="Helical" evidence="7">
    <location>
        <begin position="225"/>
        <end position="245"/>
    </location>
</feature>
<keyword evidence="4 7" id="KW-0812">Transmembrane</keyword>
<proteinExistence type="inferred from homology"/>
<evidence type="ECO:0000313" key="9">
    <source>
        <dbReference type="EMBL" id="ACF98193.1"/>
    </source>
</evidence>
<dbReference type="Pfam" id="PF00528">
    <property type="entry name" value="BPD_transp_1"/>
    <property type="match status" value="1"/>
</dbReference>
<accession>B8R937</accession>
<keyword evidence="3" id="KW-1003">Cell membrane</keyword>
<evidence type="ECO:0000256" key="3">
    <source>
        <dbReference type="ARBA" id="ARBA00022475"/>
    </source>
</evidence>
<dbReference type="PROSITE" id="PS50928">
    <property type="entry name" value="ABC_TM1"/>
    <property type="match status" value="1"/>
</dbReference>